<evidence type="ECO:0000256" key="3">
    <source>
        <dbReference type="SAM" id="MobiDB-lite"/>
    </source>
</evidence>
<dbReference type="KEGG" id="lzy:LZ3411_2348"/>
<keyword evidence="4" id="KW-1133">Transmembrane helix</keyword>
<dbReference type="Proteomes" id="UP000195412">
    <property type="component" value="Chromosome I"/>
</dbReference>
<evidence type="ECO:0000256" key="2">
    <source>
        <dbReference type="ARBA" id="ARBA00022729"/>
    </source>
</evidence>
<protein>
    <recommendedName>
        <fullName evidence="5">NEAT domain-containing protein</fullName>
    </recommendedName>
</protein>
<dbReference type="InterPro" id="IPR006635">
    <property type="entry name" value="NEAT_dom"/>
</dbReference>
<feature type="domain" description="NEAT" evidence="5">
    <location>
        <begin position="9"/>
        <end position="104"/>
    </location>
</feature>
<feature type="transmembrane region" description="Helical" evidence="4">
    <location>
        <begin position="341"/>
        <end position="359"/>
    </location>
</feature>
<dbReference type="Pfam" id="PF05031">
    <property type="entry name" value="NEAT"/>
    <property type="match status" value="1"/>
</dbReference>
<dbReference type="NCBIfam" id="TIGR01167">
    <property type="entry name" value="LPXTG_anchor"/>
    <property type="match status" value="1"/>
</dbReference>
<dbReference type="Gene3D" id="2.60.40.1850">
    <property type="match status" value="2"/>
</dbReference>
<proteinExistence type="predicted"/>
<name>A0A1Y6JZR3_9LACO</name>
<keyword evidence="4" id="KW-0472">Membrane</keyword>
<evidence type="ECO:0000313" key="7">
    <source>
        <dbReference type="Proteomes" id="UP000195412"/>
    </source>
</evidence>
<dbReference type="AlphaFoldDB" id="A0A1Y6JZR3"/>
<evidence type="ECO:0000256" key="1">
    <source>
        <dbReference type="ARBA" id="ARBA00004196"/>
    </source>
</evidence>
<sequence length="363" mass="37897">MTAQAQATTLTAGTYTVPTTVVQDHAGQATTTPSTAAQYFGKQATVTVKKGQYHIALPVTTSAQKLLQSVTVDQKPATLAAGNLTFTVPQAQATLPVTFNVAVPGTGAMTTQAWLQFSWDQAATTTADSSAAQSSSTTKQAVKSAATTKPTAATKTSQTTKATKATKTVTPAVKAAKTSTTATQGWTYRVLQANGKSVSAANKFYTHMAVIHRVGDHYQVQLAVKYAKNSGMMQNGFKPLTTNGEAAQNVVYGTSGNYYTVSYTFNVPTLATLNHRIKGTVHVVVPTVGIKQTFTVQFQFRHHGNVTAGTQAAAGTPTATTSAAHHAATGQRLPQTNDQSAIGATLLGLLGLIGGGLFWKRGN</sequence>
<evidence type="ECO:0000259" key="5">
    <source>
        <dbReference type="Pfam" id="PF05031"/>
    </source>
</evidence>
<evidence type="ECO:0000256" key="4">
    <source>
        <dbReference type="SAM" id="Phobius"/>
    </source>
</evidence>
<evidence type="ECO:0000313" key="6">
    <source>
        <dbReference type="EMBL" id="SMS15398.1"/>
    </source>
</evidence>
<dbReference type="GO" id="GO:0030313">
    <property type="term" value="C:cell envelope"/>
    <property type="evidence" value="ECO:0007669"/>
    <property type="project" value="UniProtKB-SubCell"/>
</dbReference>
<keyword evidence="4" id="KW-0812">Transmembrane</keyword>
<dbReference type="InterPro" id="IPR037250">
    <property type="entry name" value="NEAT_dom_sf"/>
</dbReference>
<organism evidence="6 7">
    <name type="scientific">Levilactobacillus zymae</name>
    <dbReference type="NCBI Taxonomy" id="267363"/>
    <lineage>
        <taxon>Bacteria</taxon>
        <taxon>Bacillati</taxon>
        <taxon>Bacillota</taxon>
        <taxon>Bacilli</taxon>
        <taxon>Lactobacillales</taxon>
        <taxon>Lactobacillaceae</taxon>
        <taxon>Levilactobacillus</taxon>
    </lineage>
</organism>
<reference evidence="7" key="1">
    <citation type="submission" date="2017-05" db="EMBL/GenBank/DDBJ databases">
        <authorList>
            <person name="Papadimitriou K."/>
        </authorList>
    </citation>
    <scope>NUCLEOTIDE SEQUENCE [LARGE SCALE GENOMIC DNA]</scope>
    <source>
        <strain evidence="7">ACA-DC 3411</strain>
    </source>
</reference>
<feature type="region of interest" description="Disordered" evidence="3">
    <location>
        <begin position="128"/>
        <end position="174"/>
    </location>
</feature>
<gene>
    <name evidence="6" type="ORF">LZ3411_2348</name>
</gene>
<feature type="region of interest" description="Disordered" evidence="3">
    <location>
        <begin position="311"/>
        <end position="335"/>
    </location>
</feature>
<dbReference type="SUPFAM" id="SSF158911">
    <property type="entry name" value="NEAT domain-like"/>
    <property type="match status" value="2"/>
</dbReference>
<keyword evidence="2" id="KW-0732">Signal</keyword>
<feature type="compositionally biased region" description="Low complexity" evidence="3">
    <location>
        <begin position="311"/>
        <end position="331"/>
    </location>
</feature>
<comment type="subcellular location">
    <subcellularLocation>
        <location evidence="1">Cell envelope</location>
    </subcellularLocation>
</comment>
<accession>A0A1Y6JZR3</accession>
<dbReference type="EMBL" id="LT854705">
    <property type="protein sequence ID" value="SMS15398.1"/>
    <property type="molecule type" value="Genomic_DNA"/>
</dbReference>